<dbReference type="RefSeq" id="WP_038645045.1">
    <property type="nucleotide sequence ID" value="NZ_CP009454.1"/>
</dbReference>
<dbReference type="SUPFAM" id="SSF49401">
    <property type="entry name" value="Bacterial adhesins"/>
    <property type="match status" value="1"/>
</dbReference>
<evidence type="ECO:0000313" key="2">
    <source>
        <dbReference type="EMBL" id="AIR85150.1"/>
    </source>
</evidence>
<dbReference type="InterPro" id="IPR008966">
    <property type="entry name" value="Adhesion_dom_sf"/>
</dbReference>
<proteinExistence type="predicted"/>
<evidence type="ECO:0000313" key="3">
    <source>
        <dbReference type="Proteomes" id="UP000029495"/>
    </source>
</evidence>
<keyword evidence="3" id="KW-1185">Reference proteome</keyword>
<keyword evidence="1" id="KW-0732">Signal</keyword>
<dbReference type="EMBL" id="CP009454">
    <property type="protein sequence ID" value="AIR85150.1"/>
    <property type="molecule type" value="Genomic_DNA"/>
</dbReference>
<evidence type="ECO:0000256" key="1">
    <source>
        <dbReference type="SAM" id="SignalP"/>
    </source>
</evidence>
<organism evidence="2 3">
    <name type="scientific">Pantoea rwandensis</name>
    <dbReference type="NCBI Taxonomy" id="1076550"/>
    <lineage>
        <taxon>Bacteria</taxon>
        <taxon>Pseudomonadati</taxon>
        <taxon>Pseudomonadota</taxon>
        <taxon>Gammaproteobacteria</taxon>
        <taxon>Enterobacterales</taxon>
        <taxon>Erwiniaceae</taxon>
        <taxon>Pantoea</taxon>
    </lineage>
</organism>
<sequence length="366" mass="39219">MKLKTGSSVKISMLSAALLFTLQPHIASGQITIGKDKGIFPTGLLINVSETQPQVYSDAFASTGVAAIGPHLRCATQGDLKQINGIWALPIAQGIGLAPNVTATASYTGYRNGSYQHEILTGKITPEGSYATTNLGYSMTSPGTIPYHWCLSPVDKTDYGFFRDAGNKSYEIRGEWMLVTDGTQKTGSPSIPIMRAMSLGGGTLYNIVIPAAIPIRVSTLECTINTPTTINFGAAEQNFKKDSELAKVNHHMGVTCTQDAGRGIDTNINVRFKALSGLHEGNQYRLKLEQGGGYITGSLGGVTYDGRCGTNQGITFDNAEIKIGEIYRSQLNKSYSHPLVWRLCSGGSDLPNGRVTATAEMMVTYN</sequence>
<accession>A0ABM5RH13</accession>
<protein>
    <recommendedName>
        <fullName evidence="4">Fimbrial-type adhesion domain-containing protein</fullName>
    </recommendedName>
</protein>
<evidence type="ECO:0008006" key="4">
    <source>
        <dbReference type="Google" id="ProtNLM"/>
    </source>
</evidence>
<reference evidence="2 3" key="1">
    <citation type="submission" date="2014-09" db="EMBL/GenBank/DDBJ databases">
        <authorList>
            <person name="Chan K.-G."/>
        </authorList>
    </citation>
    <scope>NUCLEOTIDE SEQUENCE [LARGE SCALE GENOMIC DNA]</scope>
    <source>
        <strain evidence="2 3">ND04</strain>
    </source>
</reference>
<feature type="signal peptide" evidence="1">
    <location>
        <begin position="1"/>
        <end position="29"/>
    </location>
</feature>
<feature type="chain" id="PRO_5046764763" description="Fimbrial-type adhesion domain-containing protein" evidence="1">
    <location>
        <begin position="30"/>
        <end position="366"/>
    </location>
</feature>
<gene>
    <name evidence="2" type="ORF">LH22_06580</name>
</gene>
<name>A0ABM5RH13_9GAMM</name>
<dbReference type="Proteomes" id="UP000029495">
    <property type="component" value="Chromosome"/>
</dbReference>